<dbReference type="RefSeq" id="WP_229980441.1">
    <property type="nucleotide sequence ID" value="NZ_JAJJPB010000001.1"/>
</dbReference>
<dbReference type="NCBIfam" id="TIGR03827">
    <property type="entry name" value="GNAT_ablB"/>
    <property type="match status" value="1"/>
</dbReference>
<dbReference type="PROSITE" id="PS51186">
    <property type="entry name" value="GNAT"/>
    <property type="match status" value="1"/>
</dbReference>
<name>A0ABS8N0V2_9CLOT</name>
<comment type="caution">
    <text evidence="2">The sequence shown here is derived from an EMBL/GenBank/DDBJ whole genome shotgun (WGS) entry which is preliminary data.</text>
</comment>
<evidence type="ECO:0000313" key="2">
    <source>
        <dbReference type="EMBL" id="MCC9293413.1"/>
    </source>
</evidence>
<dbReference type="InterPro" id="IPR016181">
    <property type="entry name" value="Acyl_CoA_acyltransferase"/>
</dbReference>
<gene>
    <name evidence="2" type="primary">ablB</name>
    <name evidence="2" type="ORF">LN736_00795</name>
</gene>
<proteinExistence type="predicted"/>
<reference evidence="2" key="1">
    <citation type="submission" date="2021-11" db="EMBL/GenBank/DDBJ databases">
        <authorList>
            <person name="Qingchun L."/>
            <person name="Dong Z."/>
            <person name="Zongwei Q."/>
            <person name="Jia Z."/>
            <person name="Duotao L."/>
        </authorList>
    </citation>
    <scope>NUCLEOTIDE SEQUENCE</scope>
    <source>
        <strain evidence="2">WLY-B-L2</strain>
    </source>
</reference>
<dbReference type="CDD" id="cd04301">
    <property type="entry name" value="NAT_SF"/>
    <property type="match status" value="1"/>
</dbReference>
<dbReference type="Pfam" id="PF00583">
    <property type="entry name" value="Acetyltransf_1"/>
    <property type="match status" value="1"/>
</dbReference>
<dbReference type="InterPro" id="IPR000182">
    <property type="entry name" value="GNAT_dom"/>
</dbReference>
<organism evidence="2 3">
    <name type="scientific">Clostridium aromativorans</name>
    <dbReference type="NCBI Taxonomy" id="2836848"/>
    <lineage>
        <taxon>Bacteria</taxon>
        <taxon>Bacillati</taxon>
        <taxon>Bacillota</taxon>
        <taxon>Clostridia</taxon>
        <taxon>Eubacteriales</taxon>
        <taxon>Clostridiaceae</taxon>
        <taxon>Clostridium</taxon>
    </lineage>
</organism>
<dbReference type="Proteomes" id="UP001165422">
    <property type="component" value="Unassembled WGS sequence"/>
</dbReference>
<sequence length="286" mass="32975">MRASGCQLNNYYVKIGKNKIFVDYINSRVKIIEFCNISVQNIKRLIHFASKQHMGKIICNCDIENLDNFIKAGFHLEGKIDGYFKGKDAFCMSYFISKDRTLYNEHSKEDLILKQSLNKKDTFIYNSDNSNYHIRNASESDIGGMIKLFSRTFSTYPSEIFSEDYLKNTLNKKVLYKVAVDNNNRIIGVASADLDRENLNAEITDCATHPHYRNKGILSNIIYSLELELKNMEFITLYSLSRAIHPGINFVLSKHGYTFRGKLINNCNICGGFENMNIWVKNINMT</sequence>
<dbReference type="Gene3D" id="3.40.630.30">
    <property type="match status" value="1"/>
</dbReference>
<feature type="domain" description="N-acetyltransferase" evidence="1">
    <location>
        <begin position="132"/>
        <end position="284"/>
    </location>
</feature>
<dbReference type="EMBL" id="JAJJPB010000001">
    <property type="protein sequence ID" value="MCC9293413.1"/>
    <property type="molecule type" value="Genomic_DNA"/>
</dbReference>
<accession>A0ABS8N0V2</accession>
<dbReference type="SUPFAM" id="SSF55729">
    <property type="entry name" value="Acyl-CoA N-acyltransferases (Nat)"/>
    <property type="match status" value="1"/>
</dbReference>
<evidence type="ECO:0000313" key="3">
    <source>
        <dbReference type="Proteomes" id="UP001165422"/>
    </source>
</evidence>
<keyword evidence="3" id="KW-1185">Reference proteome</keyword>
<evidence type="ECO:0000259" key="1">
    <source>
        <dbReference type="PROSITE" id="PS51186"/>
    </source>
</evidence>
<dbReference type="InterPro" id="IPR022525">
    <property type="entry name" value="GNAT_AblB"/>
</dbReference>
<protein>
    <submittedName>
        <fullName evidence="2">Beta-lysine N-acetyltransferase</fullName>
    </submittedName>
</protein>